<organism evidence="1 2">
    <name type="scientific">Kingella denitrificans ATCC 33394</name>
    <dbReference type="NCBI Taxonomy" id="888741"/>
    <lineage>
        <taxon>Bacteria</taxon>
        <taxon>Pseudomonadati</taxon>
        <taxon>Pseudomonadota</taxon>
        <taxon>Betaproteobacteria</taxon>
        <taxon>Neisseriales</taxon>
        <taxon>Neisseriaceae</taxon>
        <taxon>Kingella</taxon>
    </lineage>
</organism>
<dbReference type="EMBL" id="AEWV01000013">
    <property type="protein sequence ID" value="EGC17888.1"/>
    <property type="molecule type" value="Genomic_DNA"/>
</dbReference>
<gene>
    <name evidence="1" type="ORF">HMPREF9098_0699</name>
</gene>
<proteinExistence type="predicted"/>
<reference evidence="1 2" key="1">
    <citation type="submission" date="2011-01" db="EMBL/GenBank/DDBJ databases">
        <authorList>
            <person name="Muzny D."/>
            <person name="Qin X."/>
            <person name="Deng J."/>
            <person name="Jiang H."/>
            <person name="Liu Y."/>
            <person name="Qu J."/>
            <person name="Song X.-Z."/>
            <person name="Zhang L."/>
            <person name="Thornton R."/>
            <person name="Coyle M."/>
            <person name="Francisco L."/>
            <person name="Jackson L."/>
            <person name="Javaid M."/>
            <person name="Korchina V."/>
            <person name="Kovar C."/>
            <person name="Mata R."/>
            <person name="Mathew T."/>
            <person name="Ngo R."/>
            <person name="Nguyen L."/>
            <person name="Nguyen N."/>
            <person name="Okwuonu G."/>
            <person name="Ongeri F."/>
            <person name="Pham C."/>
            <person name="Simmons D."/>
            <person name="Wilczek-Boney K."/>
            <person name="Hale W."/>
            <person name="Jakkamsetti A."/>
            <person name="Pham P."/>
            <person name="Ruth R."/>
            <person name="San Lucas F."/>
            <person name="Warren J."/>
            <person name="Zhang J."/>
            <person name="Zhao Z."/>
            <person name="Zhou C."/>
            <person name="Zhu D."/>
            <person name="Lee S."/>
            <person name="Bess C."/>
            <person name="Blankenburg K."/>
            <person name="Forbes L."/>
            <person name="Fu Q."/>
            <person name="Gubbala S."/>
            <person name="Hirani K."/>
            <person name="Jayaseelan J.C."/>
            <person name="Lara F."/>
            <person name="Munidasa M."/>
            <person name="Palculict T."/>
            <person name="Patil S."/>
            <person name="Pu L.-L."/>
            <person name="Saada N."/>
            <person name="Tang L."/>
            <person name="Weissenberger G."/>
            <person name="Zhu Y."/>
            <person name="Hemphill L."/>
            <person name="Shang Y."/>
            <person name="Youmans B."/>
            <person name="Ayvaz T."/>
            <person name="Ross M."/>
            <person name="Santibanez J."/>
            <person name="Aqrawi P."/>
            <person name="Gross S."/>
            <person name="Joshi V."/>
            <person name="Fowler G."/>
            <person name="Nazareth L."/>
            <person name="Reid J."/>
            <person name="Worley K."/>
            <person name="Petrosino J."/>
            <person name="Highlander S."/>
            <person name="Gibbs R."/>
        </authorList>
    </citation>
    <scope>NUCLEOTIDE SEQUENCE [LARGE SCALE GENOMIC DNA]</scope>
    <source>
        <strain evidence="1 2">ATCC 33394</strain>
    </source>
</reference>
<sequence>MGCPFVYSGVIARMNMAYIGRNAGKHDGGLTKKIRSINKIEVQAAF</sequence>
<protein>
    <submittedName>
        <fullName evidence="1">Uncharacterized protein</fullName>
    </submittedName>
</protein>
<accession>F0EXY9</accession>
<comment type="caution">
    <text evidence="1">The sequence shown here is derived from an EMBL/GenBank/DDBJ whole genome shotgun (WGS) entry which is preliminary data.</text>
</comment>
<dbReference type="HOGENOM" id="CLU_3184709_0_0_4"/>
<name>F0EXY9_9NEIS</name>
<evidence type="ECO:0000313" key="2">
    <source>
        <dbReference type="Proteomes" id="UP000004088"/>
    </source>
</evidence>
<dbReference type="AlphaFoldDB" id="F0EXY9"/>
<keyword evidence="2" id="KW-1185">Reference proteome</keyword>
<dbReference type="Proteomes" id="UP000004088">
    <property type="component" value="Unassembled WGS sequence"/>
</dbReference>
<evidence type="ECO:0000313" key="1">
    <source>
        <dbReference type="EMBL" id="EGC17888.1"/>
    </source>
</evidence>